<feature type="domain" description="Alpha-(1,6)-fucosyltransferase N- and catalytic" evidence="1">
    <location>
        <begin position="124"/>
        <end position="250"/>
    </location>
</feature>
<dbReference type="PANTHER" id="PTHR13132">
    <property type="entry name" value="ALPHA- 1,6 -FUCOSYLTRANSFERASE"/>
    <property type="match status" value="1"/>
</dbReference>
<organism evidence="2 3">
    <name type="scientific">Flavobacterium crocinum</name>
    <dbReference type="NCBI Taxonomy" id="2183896"/>
    <lineage>
        <taxon>Bacteria</taxon>
        <taxon>Pseudomonadati</taxon>
        <taxon>Bacteroidota</taxon>
        <taxon>Flavobacteriia</taxon>
        <taxon>Flavobacteriales</taxon>
        <taxon>Flavobacteriaceae</taxon>
        <taxon>Flavobacterium</taxon>
    </lineage>
</organism>
<keyword evidence="3" id="KW-1185">Reference proteome</keyword>
<dbReference type="KEGG" id="fcr:HYN56_01630"/>
<accession>A0A2S1YG19</accession>
<gene>
    <name evidence="2" type="ORF">HYN56_01630</name>
</gene>
<dbReference type="GO" id="GO:0046921">
    <property type="term" value="F:alpha-(1-&gt;6)-fucosyltransferase activity"/>
    <property type="evidence" value="ECO:0007669"/>
    <property type="project" value="TreeGrafter"/>
</dbReference>
<dbReference type="EMBL" id="CP029255">
    <property type="protein sequence ID" value="AWK02983.1"/>
    <property type="molecule type" value="Genomic_DNA"/>
</dbReference>
<dbReference type="PANTHER" id="PTHR13132:SF29">
    <property type="entry name" value="ALPHA-(1,6)-FUCOSYLTRANSFERASE"/>
    <property type="match status" value="1"/>
</dbReference>
<dbReference type="Proteomes" id="UP000245250">
    <property type="component" value="Chromosome"/>
</dbReference>
<sequence>MLFCLENKINLKIYSKNWVGGKWEDYFNPVLQEYNGFVPIPSDIFSIRREDKFYAFYHKSIKKRKILQDSIWTEMRSKPFIDTNFYYPELGIKGGIFEAKKQVFDLILDYNKRTEQEVFFVDNANPEFIKNSCGIQVRRGDKVNGKNREAESFDVQLYINKILEINTSIKNITICTDDYRVLKDFQKQFPEFHYLSLCDPSRIGYFQREYNNTTDDSKIRDEVINVLKDANLLINSKMFIGTYSSNIARFVVLMRNNKDCYSLDIDWTPL</sequence>
<dbReference type="Pfam" id="PF19745">
    <property type="entry name" value="FUT8_N_cat"/>
    <property type="match status" value="1"/>
</dbReference>
<proteinExistence type="predicted"/>
<dbReference type="InterPro" id="IPR045573">
    <property type="entry name" value="Fut8_N_cat"/>
</dbReference>
<evidence type="ECO:0000313" key="2">
    <source>
        <dbReference type="EMBL" id="AWK02983.1"/>
    </source>
</evidence>
<dbReference type="AlphaFoldDB" id="A0A2S1YG19"/>
<dbReference type="Gene3D" id="3.40.50.11350">
    <property type="match status" value="1"/>
</dbReference>
<name>A0A2S1YG19_9FLAO</name>
<protein>
    <recommendedName>
        <fullName evidence="1">Alpha-(1,6)-fucosyltransferase N- and catalytic domain-containing protein</fullName>
    </recommendedName>
</protein>
<reference evidence="2 3" key="1">
    <citation type="submission" date="2018-05" db="EMBL/GenBank/DDBJ databases">
        <title>Genome sequencing of Flavobacterium sp. HYN0056.</title>
        <authorList>
            <person name="Yi H."/>
            <person name="Baek C."/>
        </authorList>
    </citation>
    <scope>NUCLEOTIDE SEQUENCE [LARGE SCALE GENOMIC DNA]</scope>
    <source>
        <strain evidence="2 3">HYN0056</strain>
    </source>
</reference>
<evidence type="ECO:0000313" key="3">
    <source>
        <dbReference type="Proteomes" id="UP000245250"/>
    </source>
</evidence>
<evidence type="ECO:0000259" key="1">
    <source>
        <dbReference type="Pfam" id="PF19745"/>
    </source>
</evidence>
<dbReference type="GO" id="GO:0006487">
    <property type="term" value="P:protein N-linked glycosylation"/>
    <property type="evidence" value="ECO:0007669"/>
    <property type="project" value="TreeGrafter"/>
</dbReference>